<protein>
    <submittedName>
        <fullName evidence="1">Uncharacterized protein</fullName>
    </submittedName>
</protein>
<organism evidence="1 2">
    <name type="scientific">Perca flavescens</name>
    <name type="common">American yellow perch</name>
    <name type="synonym">Morone flavescens</name>
    <dbReference type="NCBI Taxonomy" id="8167"/>
    <lineage>
        <taxon>Eukaryota</taxon>
        <taxon>Metazoa</taxon>
        <taxon>Chordata</taxon>
        <taxon>Craniata</taxon>
        <taxon>Vertebrata</taxon>
        <taxon>Euteleostomi</taxon>
        <taxon>Actinopterygii</taxon>
        <taxon>Neopterygii</taxon>
        <taxon>Teleostei</taxon>
        <taxon>Neoteleostei</taxon>
        <taxon>Acanthomorphata</taxon>
        <taxon>Eupercaria</taxon>
        <taxon>Perciformes</taxon>
        <taxon>Percoidei</taxon>
        <taxon>Percidae</taxon>
        <taxon>Percinae</taxon>
        <taxon>Perca</taxon>
    </lineage>
</organism>
<accession>A0A484CP95</accession>
<sequence length="185" mass="21208">MFLQIHSPPPVCRQDHHNGKFLPEEHTAVLQIFFRETPSAQSRLTAMDAVSVLRTVKCLTDITWNVVLHQLAVKSHKMAIIISCRGQTDDPRVAGEHKSFGAAQMFLEIDEFRWLERSQGPRDWRRKGSLWRGCKIHQRRPIGMSRYGRLMVALTVLKAQLHLSKKDFREGEKDSALGGTKELQP</sequence>
<reference evidence="1 2" key="1">
    <citation type="submission" date="2019-01" db="EMBL/GenBank/DDBJ databases">
        <title>A chromosome-scale genome assembly of the yellow perch, Perca flavescens.</title>
        <authorList>
            <person name="Feron R."/>
            <person name="Morvezen R."/>
            <person name="Bestin A."/>
            <person name="Haffray P."/>
            <person name="Klopp C."/>
            <person name="Zahm M."/>
            <person name="Cabau C."/>
            <person name="Roques C."/>
            <person name="Donnadieu C."/>
            <person name="Bouchez O."/>
            <person name="Christie M."/>
            <person name="Larson W."/>
            <person name="Guiguen Y."/>
        </authorList>
    </citation>
    <scope>NUCLEOTIDE SEQUENCE [LARGE SCALE GENOMIC DNA]</scope>
    <source>
        <strain evidence="1">YP-PL-M2</strain>
        <tissue evidence="1">Blood</tissue>
    </source>
</reference>
<dbReference type="Proteomes" id="UP000295070">
    <property type="component" value="Chromosome 12"/>
</dbReference>
<comment type="caution">
    <text evidence="1">The sequence shown here is derived from an EMBL/GenBank/DDBJ whole genome shotgun (WGS) entry which is preliminary data.</text>
</comment>
<dbReference type="AlphaFoldDB" id="A0A484CP95"/>
<evidence type="ECO:0000313" key="2">
    <source>
        <dbReference type="Proteomes" id="UP000295070"/>
    </source>
</evidence>
<proteinExistence type="predicted"/>
<dbReference type="EMBL" id="SCKG01000012">
    <property type="protein sequence ID" value="TDH05432.1"/>
    <property type="molecule type" value="Genomic_DNA"/>
</dbReference>
<evidence type="ECO:0000313" key="1">
    <source>
        <dbReference type="EMBL" id="TDH05432.1"/>
    </source>
</evidence>
<name>A0A484CP95_PERFV</name>
<keyword evidence="2" id="KW-1185">Reference proteome</keyword>
<gene>
    <name evidence="1" type="ORF">EPR50_G00122160</name>
</gene>